<dbReference type="Proteomes" id="UP000575397">
    <property type="component" value="Unassembled WGS sequence"/>
</dbReference>
<accession>A0A7Y0UTR0</accession>
<dbReference type="RefSeq" id="WP_169762701.1">
    <property type="nucleotide sequence ID" value="NZ_JABCUQ010000001.1"/>
</dbReference>
<reference evidence="1 2" key="1">
    <citation type="submission" date="2020-04" db="EMBL/GenBank/DDBJ databases">
        <title>Antimicrobial susceptibility and clonality of vaginal-derived multi-drug resistant Mobiluncus isolates in China.</title>
        <authorList>
            <person name="Zhang X."/>
        </authorList>
    </citation>
    <scope>NUCLEOTIDE SEQUENCE [LARGE SCALE GENOMIC DNA]</scope>
    <source>
        <strain evidence="1 2">12</strain>
    </source>
</reference>
<dbReference type="EMBL" id="JABCUS010000012">
    <property type="protein sequence ID" value="NMX03561.1"/>
    <property type="molecule type" value="Genomic_DNA"/>
</dbReference>
<proteinExistence type="predicted"/>
<name>A0A7Y0UTR0_9ACTO</name>
<organism evidence="1 2">
    <name type="scientific">Mobiluncus mulieris</name>
    <dbReference type="NCBI Taxonomy" id="2052"/>
    <lineage>
        <taxon>Bacteria</taxon>
        <taxon>Bacillati</taxon>
        <taxon>Actinomycetota</taxon>
        <taxon>Actinomycetes</taxon>
        <taxon>Actinomycetales</taxon>
        <taxon>Actinomycetaceae</taxon>
        <taxon>Mobiluncus</taxon>
    </lineage>
</organism>
<gene>
    <name evidence="1" type="ORF">HHJ77_06415</name>
</gene>
<dbReference type="InterPro" id="IPR008767">
    <property type="entry name" value="Phage_SPP1_head-tail_adaptor"/>
</dbReference>
<dbReference type="Pfam" id="PF05521">
    <property type="entry name" value="Phage_HCP"/>
    <property type="match status" value="1"/>
</dbReference>
<dbReference type="InterPro" id="IPR038666">
    <property type="entry name" value="SSP1_head-tail_sf"/>
</dbReference>
<dbReference type="Gene3D" id="2.40.10.270">
    <property type="entry name" value="Bacteriophage SPP1 head-tail adaptor protein"/>
    <property type="match status" value="1"/>
</dbReference>
<evidence type="ECO:0000313" key="2">
    <source>
        <dbReference type="Proteomes" id="UP000575397"/>
    </source>
</evidence>
<dbReference type="AlphaFoldDB" id="A0A7Y0UTR0"/>
<evidence type="ECO:0000313" key="1">
    <source>
        <dbReference type="EMBL" id="NMX03561.1"/>
    </source>
</evidence>
<comment type="caution">
    <text evidence="1">The sequence shown here is derived from an EMBL/GenBank/DDBJ whole genome shotgun (WGS) entry which is preliminary data.</text>
</comment>
<sequence>MATLGKMREHIDLIQPVVSKDAAGFATTGNEIVASVRAYMEVRHASGAWVNRAAYSKADALFRIRVIPGLRVSEAMEIACASGRYVIDAVEVMSRYVEIMAHRIEPEGNSHG</sequence>
<protein>
    <submittedName>
        <fullName evidence="1">Head-tail adaptor protein</fullName>
    </submittedName>
</protein>